<reference evidence="4 5" key="1">
    <citation type="journal article" date="2016" name="Nat. Commun.">
        <title>Thousands of microbial genomes shed light on interconnected biogeochemical processes in an aquifer system.</title>
        <authorList>
            <person name="Anantharaman K."/>
            <person name="Brown C.T."/>
            <person name="Hug L.A."/>
            <person name="Sharon I."/>
            <person name="Castelle C.J."/>
            <person name="Probst A.J."/>
            <person name="Thomas B.C."/>
            <person name="Singh A."/>
            <person name="Wilkins M.J."/>
            <person name="Karaoz U."/>
            <person name="Brodie E.L."/>
            <person name="Williams K.H."/>
            <person name="Hubbard S.S."/>
            <person name="Banfield J.F."/>
        </authorList>
    </citation>
    <scope>NUCLEOTIDE SEQUENCE [LARGE SCALE GENOMIC DNA]</scope>
</reference>
<keyword evidence="1 2" id="KW-0732">Signal</keyword>
<dbReference type="PANTHER" id="PTHR37507:SF2">
    <property type="entry name" value="SPORULATION PROTEIN YDCC"/>
    <property type="match status" value="1"/>
</dbReference>
<evidence type="ECO:0000313" key="4">
    <source>
        <dbReference type="EMBL" id="OGH03395.1"/>
    </source>
</evidence>
<dbReference type="InterPro" id="IPR029046">
    <property type="entry name" value="LolA/LolB/LppX"/>
</dbReference>
<feature type="signal peptide" evidence="2">
    <location>
        <begin position="1"/>
        <end position="19"/>
    </location>
</feature>
<organism evidence="4 5">
    <name type="scientific">Candidatus Lambdaproteobacteria bacterium RIFOXYD2_FULL_56_26</name>
    <dbReference type="NCBI Taxonomy" id="1817773"/>
    <lineage>
        <taxon>Bacteria</taxon>
        <taxon>Pseudomonadati</taxon>
        <taxon>Pseudomonadota</taxon>
        <taxon>Candidatus Lambdaproteobacteria</taxon>
    </lineage>
</organism>
<comment type="caution">
    <text evidence="4">The sequence shown here is derived from an EMBL/GenBank/DDBJ whole genome shotgun (WGS) entry which is preliminary data.</text>
</comment>
<accession>A0A1F6GZ19</accession>
<feature type="chain" id="PRO_5009524885" description="Uncharacterized protein TP-0789 domain-containing protein" evidence="2">
    <location>
        <begin position="20"/>
        <end position="246"/>
    </location>
</feature>
<sequence>MKKTFLLALALWGPTLAWAATPTARQILERMDKNTFSQTQVSISTMTVHGERGDRNMTVQTWTQGKDRSFSLYLAPARDKGTKMLKLGDKLWIYYPSADKVVAIAGHMLKNSMMGSDLSYEDLMENSSLVEAYEAQLVGEETLLDRKVWVLELTAKEPERAYQKRKLWVDQQQYLALRQELFAQSGMLLKRIEVKEVMATAKGWYPKRVLFKDVLKTGLGTQWQIEELELDPPIPASRFNKSSLGR</sequence>
<dbReference type="SUPFAM" id="SSF89392">
    <property type="entry name" value="Prokaryotic lipoproteins and lipoprotein localization factors"/>
    <property type="match status" value="1"/>
</dbReference>
<dbReference type="Gene3D" id="2.50.20.10">
    <property type="entry name" value="Lipoprotein localisation LolA/LolB/LppX"/>
    <property type="match status" value="1"/>
</dbReference>
<feature type="domain" description="Uncharacterized protein TP-0789" evidence="3">
    <location>
        <begin position="65"/>
        <end position="246"/>
    </location>
</feature>
<protein>
    <recommendedName>
        <fullName evidence="3">Uncharacterized protein TP-0789 domain-containing protein</fullName>
    </recommendedName>
</protein>
<proteinExistence type="predicted"/>
<dbReference type="Pfam" id="PF17131">
    <property type="entry name" value="LolA_like"/>
    <property type="match status" value="1"/>
</dbReference>
<dbReference type="AlphaFoldDB" id="A0A1F6GZ19"/>
<evidence type="ECO:0000259" key="3">
    <source>
        <dbReference type="Pfam" id="PF17131"/>
    </source>
</evidence>
<dbReference type="InterPro" id="IPR033399">
    <property type="entry name" value="TP_0789-like"/>
</dbReference>
<evidence type="ECO:0000256" key="1">
    <source>
        <dbReference type="ARBA" id="ARBA00022729"/>
    </source>
</evidence>
<dbReference type="CDD" id="cd16329">
    <property type="entry name" value="LolA_like"/>
    <property type="match status" value="1"/>
</dbReference>
<evidence type="ECO:0000313" key="5">
    <source>
        <dbReference type="Proteomes" id="UP000177583"/>
    </source>
</evidence>
<evidence type="ECO:0000256" key="2">
    <source>
        <dbReference type="SAM" id="SignalP"/>
    </source>
</evidence>
<dbReference type="InterPro" id="IPR052944">
    <property type="entry name" value="Sporulation_related"/>
</dbReference>
<gene>
    <name evidence="4" type="ORF">A2557_02615</name>
</gene>
<dbReference type="EMBL" id="MFNF01000017">
    <property type="protein sequence ID" value="OGH03395.1"/>
    <property type="molecule type" value="Genomic_DNA"/>
</dbReference>
<dbReference type="PANTHER" id="PTHR37507">
    <property type="entry name" value="SPORULATION PROTEIN YDCC"/>
    <property type="match status" value="1"/>
</dbReference>
<name>A0A1F6GZ19_9PROT</name>
<dbReference type="Proteomes" id="UP000177583">
    <property type="component" value="Unassembled WGS sequence"/>
</dbReference>